<dbReference type="NCBIfam" id="TIGR00728">
    <property type="entry name" value="OPT_sfam"/>
    <property type="match status" value="1"/>
</dbReference>
<evidence type="ECO:0000256" key="6">
    <source>
        <dbReference type="ARBA" id="ARBA00023136"/>
    </source>
</evidence>
<keyword evidence="6 7" id="KW-0472">Membrane</keyword>
<dbReference type="PANTHER" id="PTHR31645:SF11">
    <property type="entry name" value="METAL-NICOTIANAMINE TRANSPORTER YSL1"/>
    <property type="match status" value="1"/>
</dbReference>
<feature type="transmembrane region" description="Helical" evidence="7">
    <location>
        <begin position="115"/>
        <end position="137"/>
    </location>
</feature>
<protein>
    <submittedName>
        <fullName evidence="8">Oligopeptide transporter, OPT superfamily</fullName>
    </submittedName>
</protein>
<feature type="transmembrane region" description="Helical" evidence="7">
    <location>
        <begin position="228"/>
        <end position="245"/>
    </location>
</feature>
<proteinExistence type="inferred from homology"/>
<keyword evidence="5 7" id="KW-1133">Transmembrane helix</keyword>
<feature type="transmembrane region" description="Helical" evidence="7">
    <location>
        <begin position="276"/>
        <end position="303"/>
    </location>
</feature>
<feature type="transmembrane region" description="Helical" evidence="7">
    <location>
        <begin position="162"/>
        <end position="183"/>
    </location>
</feature>
<dbReference type="InterPro" id="IPR004813">
    <property type="entry name" value="OPT"/>
</dbReference>
<dbReference type="AlphaFoldDB" id="A0AAN8W8J7"/>
<comment type="subcellular location">
    <subcellularLocation>
        <location evidence="1">Membrane</location>
        <topology evidence="1">Multi-pass membrane protein</topology>
    </subcellularLocation>
</comment>
<dbReference type="InterPro" id="IPR045035">
    <property type="entry name" value="YSL-like"/>
</dbReference>
<accession>A0AAN8W8J7</accession>
<dbReference type="GO" id="GO:0005886">
    <property type="term" value="C:plasma membrane"/>
    <property type="evidence" value="ECO:0007669"/>
    <property type="project" value="TreeGrafter"/>
</dbReference>
<keyword evidence="4 7" id="KW-0812">Transmembrane</keyword>
<feature type="transmembrane region" description="Helical" evidence="7">
    <location>
        <begin position="47"/>
        <end position="65"/>
    </location>
</feature>
<dbReference type="GO" id="GO:0048316">
    <property type="term" value="P:seed development"/>
    <property type="evidence" value="ECO:0007669"/>
    <property type="project" value="TreeGrafter"/>
</dbReference>
<reference evidence="8 9" key="1">
    <citation type="submission" date="2023-12" db="EMBL/GenBank/DDBJ databases">
        <title>A high-quality genome assembly for Dillenia turbinata (Dilleniales).</title>
        <authorList>
            <person name="Chanderbali A."/>
        </authorList>
    </citation>
    <scope>NUCLEOTIDE SEQUENCE [LARGE SCALE GENOMIC DNA]</scope>
    <source>
        <strain evidence="8">LSX21</strain>
        <tissue evidence="8">Leaf</tissue>
    </source>
</reference>
<evidence type="ECO:0000256" key="2">
    <source>
        <dbReference type="ARBA" id="ARBA00010276"/>
    </source>
</evidence>
<feature type="transmembrane region" description="Helical" evidence="7">
    <location>
        <begin position="512"/>
        <end position="533"/>
    </location>
</feature>
<dbReference type="EMBL" id="JBAMMX010000001">
    <property type="protein sequence ID" value="KAK6947990.1"/>
    <property type="molecule type" value="Genomic_DNA"/>
</dbReference>
<gene>
    <name evidence="8" type="ORF">RJ641_001463</name>
</gene>
<comment type="similarity">
    <text evidence="2">Belongs to the YSL (TC 2.A.67.2) family.</text>
</comment>
<dbReference type="Pfam" id="PF03169">
    <property type="entry name" value="OPT"/>
    <property type="match status" value="1"/>
</dbReference>
<evidence type="ECO:0000256" key="3">
    <source>
        <dbReference type="ARBA" id="ARBA00022448"/>
    </source>
</evidence>
<dbReference type="PANTHER" id="PTHR31645">
    <property type="entry name" value="OLIGOPEPTIDE TRANSPORTER YGL114W-RELATED"/>
    <property type="match status" value="1"/>
</dbReference>
<keyword evidence="9" id="KW-1185">Reference proteome</keyword>
<feature type="transmembrane region" description="Helical" evidence="7">
    <location>
        <begin position="420"/>
        <end position="440"/>
    </location>
</feature>
<evidence type="ECO:0000256" key="4">
    <source>
        <dbReference type="ARBA" id="ARBA00022692"/>
    </source>
</evidence>
<dbReference type="GO" id="GO:0051980">
    <property type="term" value="F:iron-nicotianamine transmembrane transporter activity"/>
    <property type="evidence" value="ECO:0007669"/>
    <property type="project" value="TreeGrafter"/>
</dbReference>
<keyword evidence="3" id="KW-0813">Transport</keyword>
<dbReference type="GO" id="GO:0035673">
    <property type="term" value="F:oligopeptide transmembrane transporter activity"/>
    <property type="evidence" value="ECO:0007669"/>
    <property type="project" value="InterPro"/>
</dbReference>
<sequence>MKHRTADPLNKAMEEIKVKKEIEREDLEVQRGESEDTEKTLPWQKQITLRGIIASFVIGSVYSIISMKLNLTTGLAPNLNVSAGLLAYVVIQTWTKMLQRGGFSPLPFTKQENTMIQTCIVACYSIAYAGGFASYLLGLNKKTYELAGVETEGNSGYKEPGIGWMTTYSFLVCFVGLFVLIPLRKWLLSNILIIDYKLIYPSGTATAVLINGFHSRGDKMARKQVRGFLKFFSMSFFWGFFRWFFQGKNDCGFSQFPTFGLQAWKHTFFFDFSMTYVGAGMICTHLVNLSLLLGAVLSFGIMWPLISKLEGHWFPANMPEGSMRGLTGYKASPIKSLSKRERGDGLYNFVKVLFIVISNFLGKIKSKNPATDQDKAAENLKENRLFLEETISMKMAITGYLAFSIISTIAVPLMFPELKWYYVVVAYIIAPALSFCNAYGTGLTDINMAYNYGKVALFIVAAMSGKGTGVVAGLVGCGLMKSVISISCILMHDFKAGHLTLSSPRSMLLSQAIGTALGAVIAPLSFFMFYKAFDVGNPKGR</sequence>
<feature type="transmembrane region" description="Helical" evidence="7">
    <location>
        <begin position="391"/>
        <end position="413"/>
    </location>
</feature>
<dbReference type="GO" id="GO:0010039">
    <property type="term" value="P:response to iron ion"/>
    <property type="evidence" value="ECO:0007669"/>
    <property type="project" value="TreeGrafter"/>
</dbReference>
<comment type="caution">
    <text evidence="8">The sequence shown here is derived from an EMBL/GenBank/DDBJ whole genome shotgun (WGS) entry which is preliminary data.</text>
</comment>
<evidence type="ECO:0000313" key="8">
    <source>
        <dbReference type="EMBL" id="KAK6947990.1"/>
    </source>
</evidence>
<evidence type="ECO:0000256" key="1">
    <source>
        <dbReference type="ARBA" id="ARBA00004141"/>
    </source>
</evidence>
<organism evidence="8 9">
    <name type="scientific">Dillenia turbinata</name>
    <dbReference type="NCBI Taxonomy" id="194707"/>
    <lineage>
        <taxon>Eukaryota</taxon>
        <taxon>Viridiplantae</taxon>
        <taxon>Streptophyta</taxon>
        <taxon>Embryophyta</taxon>
        <taxon>Tracheophyta</taxon>
        <taxon>Spermatophyta</taxon>
        <taxon>Magnoliopsida</taxon>
        <taxon>eudicotyledons</taxon>
        <taxon>Gunneridae</taxon>
        <taxon>Pentapetalae</taxon>
        <taxon>Dilleniales</taxon>
        <taxon>Dilleniaceae</taxon>
        <taxon>Dillenia</taxon>
    </lineage>
</organism>
<dbReference type="Proteomes" id="UP001370490">
    <property type="component" value="Unassembled WGS sequence"/>
</dbReference>
<evidence type="ECO:0000256" key="5">
    <source>
        <dbReference type="ARBA" id="ARBA00022989"/>
    </source>
</evidence>
<evidence type="ECO:0000313" key="9">
    <source>
        <dbReference type="Proteomes" id="UP001370490"/>
    </source>
</evidence>
<evidence type="ECO:0000256" key="7">
    <source>
        <dbReference type="SAM" id="Phobius"/>
    </source>
</evidence>
<name>A0AAN8W8J7_9MAGN</name>
<feature type="transmembrane region" description="Helical" evidence="7">
    <location>
        <begin position="77"/>
        <end position="94"/>
    </location>
</feature>